<evidence type="ECO:0000313" key="2">
    <source>
        <dbReference type="EMBL" id="MCC9294464.1"/>
    </source>
</evidence>
<keyword evidence="1" id="KW-0175">Coiled coil</keyword>
<proteinExistence type="predicted"/>
<reference evidence="2" key="1">
    <citation type="submission" date="2021-11" db="EMBL/GenBank/DDBJ databases">
        <authorList>
            <person name="Qingchun L."/>
            <person name="Dong Z."/>
            <person name="Zongwei Q."/>
            <person name="Jia Z."/>
            <person name="Duotao L."/>
        </authorList>
    </citation>
    <scope>NUCLEOTIDE SEQUENCE</scope>
    <source>
        <strain evidence="2">WLY-B-L2</strain>
    </source>
</reference>
<sequence>MSGILLKDGETSILDMSEIETFLTNYKAEVEATKQKISQAETSLTSEKENLKNLYAQNLLSPSDTYRTDINESEATISNYETIISQEKERLAGLEKIPKENSTFQSLLESYSAQIREDVATFKNIDEKAIWNQLADLRNQQEELFRELITARSAVYNAVGKFNGICKYTAGRNDLTTGIDFHKNLRMVNPVAPEAGILFPNTDNTSNILQKFDYAKRGIQR</sequence>
<dbReference type="EMBL" id="JAJJPB010000005">
    <property type="protein sequence ID" value="MCC9294464.1"/>
    <property type="molecule type" value="Genomic_DNA"/>
</dbReference>
<feature type="coiled-coil region" evidence="1">
    <location>
        <begin position="23"/>
        <end position="97"/>
    </location>
</feature>
<protein>
    <submittedName>
        <fullName evidence="2">Uncharacterized protein</fullName>
    </submittedName>
</protein>
<comment type="caution">
    <text evidence="2">The sequence shown here is derived from an EMBL/GenBank/DDBJ whole genome shotgun (WGS) entry which is preliminary data.</text>
</comment>
<evidence type="ECO:0000256" key="1">
    <source>
        <dbReference type="SAM" id="Coils"/>
    </source>
</evidence>
<organism evidence="2 3">
    <name type="scientific">Clostridium aromativorans</name>
    <dbReference type="NCBI Taxonomy" id="2836848"/>
    <lineage>
        <taxon>Bacteria</taxon>
        <taxon>Bacillati</taxon>
        <taxon>Bacillota</taxon>
        <taxon>Clostridia</taxon>
        <taxon>Eubacteriales</taxon>
        <taxon>Clostridiaceae</taxon>
        <taxon>Clostridium</taxon>
    </lineage>
</organism>
<evidence type="ECO:0000313" key="3">
    <source>
        <dbReference type="Proteomes" id="UP001165422"/>
    </source>
</evidence>
<gene>
    <name evidence="2" type="ORF">LN736_06280</name>
</gene>
<dbReference type="Proteomes" id="UP001165422">
    <property type="component" value="Unassembled WGS sequence"/>
</dbReference>
<accession>A0ABS8N5N2</accession>
<name>A0ABS8N5N2_9CLOT</name>
<dbReference type="RefSeq" id="WP_229981229.1">
    <property type="nucleotide sequence ID" value="NZ_JAJJPB010000005.1"/>
</dbReference>
<keyword evidence="3" id="KW-1185">Reference proteome</keyword>